<proteinExistence type="predicted"/>
<accession>D6TBC0</accession>
<evidence type="ECO:0000256" key="1">
    <source>
        <dbReference type="ARBA" id="ARBA00023002"/>
    </source>
</evidence>
<evidence type="ECO:0000313" key="3">
    <source>
        <dbReference type="EMBL" id="EFH87904.1"/>
    </source>
</evidence>
<keyword evidence="4" id="KW-1185">Reference proteome</keyword>
<organism evidence="3 4">
    <name type="scientific">Ktedonobacter racemifer DSM 44963</name>
    <dbReference type="NCBI Taxonomy" id="485913"/>
    <lineage>
        <taxon>Bacteria</taxon>
        <taxon>Bacillati</taxon>
        <taxon>Chloroflexota</taxon>
        <taxon>Ktedonobacteria</taxon>
        <taxon>Ktedonobacterales</taxon>
        <taxon>Ktedonobacteraceae</taxon>
        <taxon>Ktedonobacter</taxon>
    </lineage>
</organism>
<dbReference type="Proteomes" id="UP000004508">
    <property type="component" value="Unassembled WGS sequence"/>
</dbReference>
<comment type="caution">
    <text evidence="3">The sequence shown here is derived from an EMBL/GenBank/DDBJ whole genome shotgun (WGS) entry which is preliminary data.</text>
</comment>
<gene>
    <name evidence="3" type="ORF">Krac_9256</name>
</gene>
<feature type="domain" description="Pyrroline-5-carboxylate reductase catalytic N-terminal" evidence="2">
    <location>
        <begin position="3"/>
        <end position="91"/>
    </location>
</feature>
<dbReference type="PANTHER" id="PTHR14239:SF10">
    <property type="entry name" value="REDUCTASE"/>
    <property type="match status" value="1"/>
</dbReference>
<dbReference type="InterPro" id="IPR051267">
    <property type="entry name" value="STEAP_metalloreductase"/>
</dbReference>
<dbReference type="GO" id="GO:0016491">
    <property type="term" value="F:oxidoreductase activity"/>
    <property type="evidence" value="ECO:0007669"/>
    <property type="project" value="UniProtKB-KW"/>
</dbReference>
<dbReference type="Gene3D" id="3.40.50.720">
    <property type="entry name" value="NAD(P)-binding Rossmann-like Domain"/>
    <property type="match status" value="1"/>
</dbReference>
<dbReference type="AlphaFoldDB" id="D6TBC0"/>
<dbReference type="eggNOG" id="COG2085">
    <property type="taxonomic scope" value="Bacteria"/>
</dbReference>
<reference evidence="3 4" key="1">
    <citation type="journal article" date="2011" name="Stand. Genomic Sci.">
        <title>Non-contiguous finished genome sequence and contextual data of the filamentous soil bacterium Ktedonobacter racemifer type strain (SOSP1-21).</title>
        <authorList>
            <person name="Chang Y.J."/>
            <person name="Land M."/>
            <person name="Hauser L."/>
            <person name="Chertkov O."/>
            <person name="Del Rio T.G."/>
            <person name="Nolan M."/>
            <person name="Copeland A."/>
            <person name="Tice H."/>
            <person name="Cheng J.F."/>
            <person name="Lucas S."/>
            <person name="Han C."/>
            <person name="Goodwin L."/>
            <person name="Pitluck S."/>
            <person name="Ivanova N."/>
            <person name="Ovchinikova G."/>
            <person name="Pati A."/>
            <person name="Chen A."/>
            <person name="Palaniappan K."/>
            <person name="Mavromatis K."/>
            <person name="Liolios K."/>
            <person name="Brettin T."/>
            <person name="Fiebig A."/>
            <person name="Rohde M."/>
            <person name="Abt B."/>
            <person name="Goker M."/>
            <person name="Detter J.C."/>
            <person name="Woyke T."/>
            <person name="Bristow J."/>
            <person name="Eisen J.A."/>
            <person name="Markowitz V."/>
            <person name="Hugenholtz P."/>
            <person name="Kyrpides N.C."/>
            <person name="Klenk H.P."/>
            <person name="Lapidus A."/>
        </authorList>
    </citation>
    <scope>NUCLEOTIDE SEQUENCE [LARGE SCALE GENOMIC DNA]</scope>
    <source>
        <strain evidence="4">DSM 44963</strain>
    </source>
</reference>
<dbReference type="PANTHER" id="PTHR14239">
    <property type="entry name" value="DUDULIN-RELATED"/>
    <property type="match status" value="1"/>
</dbReference>
<sequence length="208" mass="22162">MNIGIIGAGNIGTTVAKLFAQAGHQVAISNTKGPESLKQLVAEIGPNAKAATVEDAIKFGEVILLAIRWTQRNSLPNAQLFENKIVIDAINAYATDGDGNFQPVPLGDTTSSEEILKLMPGARLVKAFNTMYFETLQTGGSSIPEKRLVLFIAGDDSEAKEVVAHLIEDIGFAAVDTGFLHEGGRRQQPGSPIYNAPMTVDQVKEITA</sequence>
<protein>
    <submittedName>
        <fullName evidence="3">NADP oxidoreductase coenzyme F420-dependent</fullName>
    </submittedName>
</protein>
<dbReference type="EMBL" id="ADVG01000001">
    <property type="protein sequence ID" value="EFH87904.1"/>
    <property type="molecule type" value="Genomic_DNA"/>
</dbReference>
<evidence type="ECO:0000259" key="2">
    <source>
        <dbReference type="Pfam" id="PF03807"/>
    </source>
</evidence>
<dbReference type="SUPFAM" id="SSF51735">
    <property type="entry name" value="NAD(P)-binding Rossmann-fold domains"/>
    <property type="match status" value="1"/>
</dbReference>
<name>D6TBC0_KTERA</name>
<dbReference type="Pfam" id="PF03807">
    <property type="entry name" value="F420_oxidored"/>
    <property type="match status" value="1"/>
</dbReference>
<evidence type="ECO:0000313" key="4">
    <source>
        <dbReference type="Proteomes" id="UP000004508"/>
    </source>
</evidence>
<keyword evidence="1" id="KW-0560">Oxidoreductase</keyword>
<dbReference type="InterPro" id="IPR036291">
    <property type="entry name" value="NAD(P)-bd_dom_sf"/>
</dbReference>
<dbReference type="InterPro" id="IPR028939">
    <property type="entry name" value="P5C_Rdtase_cat_N"/>
</dbReference>
<dbReference type="InParanoid" id="D6TBC0"/>